<keyword evidence="3" id="KW-1185">Reference proteome</keyword>
<name>A0A1H8QRT7_9EURY</name>
<gene>
    <name evidence="2" type="ORF">SAMN04487948_103258</name>
</gene>
<feature type="transmembrane region" description="Helical" evidence="1">
    <location>
        <begin position="7"/>
        <end position="27"/>
    </location>
</feature>
<feature type="transmembrane region" description="Helical" evidence="1">
    <location>
        <begin position="134"/>
        <end position="160"/>
    </location>
</feature>
<organism evidence="2 3">
    <name type="scientific">Halogranum amylolyticum</name>
    <dbReference type="NCBI Taxonomy" id="660520"/>
    <lineage>
        <taxon>Archaea</taxon>
        <taxon>Methanobacteriati</taxon>
        <taxon>Methanobacteriota</taxon>
        <taxon>Stenosarchaea group</taxon>
        <taxon>Halobacteria</taxon>
        <taxon>Halobacteriales</taxon>
        <taxon>Haloferacaceae</taxon>
    </lineage>
</organism>
<feature type="transmembrane region" description="Helical" evidence="1">
    <location>
        <begin position="205"/>
        <end position="225"/>
    </location>
</feature>
<protein>
    <submittedName>
        <fullName evidence="2">Uncharacterized protein</fullName>
    </submittedName>
</protein>
<proteinExistence type="predicted"/>
<feature type="transmembrane region" description="Helical" evidence="1">
    <location>
        <begin position="96"/>
        <end position="114"/>
    </location>
</feature>
<dbReference type="Proteomes" id="UP000199126">
    <property type="component" value="Unassembled WGS sequence"/>
</dbReference>
<keyword evidence="1" id="KW-0812">Transmembrane</keyword>
<dbReference type="AlphaFoldDB" id="A0A1H8QRT7"/>
<feature type="transmembrane region" description="Helical" evidence="1">
    <location>
        <begin position="64"/>
        <end position="84"/>
    </location>
</feature>
<evidence type="ECO:0000256" key="1">
    <source>
        <dbReference type="SAM" id="Phobius"/>
    </source>
</evidence>
<feature type="transmembrane region" description="Helical" evidence="1">
    <location>
        <begin position="180"/>
        <end position="199"/>
    </location>
</feature>
<sequence>MSQRVPEFALVIGGFLALTVLVTSVVFTGDVARSTLTAAVVGLPFGVYAVHHSDDPTTVLPPRVVLAGAALLGGVLFVAAVPELPGRTDSLPRRLLYALFVTLVVGLPLATYAVQYGGLRPLPPRATAAGTAALGVALLVVGPLVGDAVLGAVDAVLVFLAGRGYADVHGVGASRRVRRALVAAGGLLCVGLVGLGAVVGSAETLLPWVVAGVAAALAPSLHYALSVERRGDQNFFSRRS</sequence>
<dbReference type="RefSeq" id="WP_089822496.1">
    <property type="nucleotide sequence ID" value="NZ_FODV01000003.1"/>
</dbReference>
<keyword evidence="1" id="KW-1133">Transmembrane helix</keyword>
<evidence type="ECO:0000313" key="3">
    <source>
        <dbReference type="Proteomes" id="UP000199126"/>
    </source>
</evidence>
<keyword evidence="1" id="KW-0472">Membrane</keyword>
<dbReference type="OrthoDB" id="343232at2157"/>
<accession>A0A1H8QRT7</accession>
<dbReference type="EMBL" id="FODV01000003">
    <property type="protein sequence ID" value="SEO56544.1"/>
    <property type="molecule type" value="Genomic_DNA"/>
</dbReference>
<evidence type="ECO:0000313" key="2">
    <source>
        <dbReference type="EMBL" id="SEO56544.1"/>
    </source>
</evidence>
<reference evidence="3" key="1">
    <citation type="submission" date="2016-10" db="EMBL/GenBank/DDBJ databases">
        <authorList>
            <person name="Varghese N."/>
            <person name="Submissions S."/>
        </authorList>
    </citation>
    <scope>NUCLEOTIDE SEQUENCE [LARGE SCALE GENOMIC DNA]</scope>
    <source>
        <strain evidence="3">CGMCC 1.10121</strain>
    </source>
</reference>